<accession>A0ABT0IIT2</accession>
<feature type="domain" description="DUF2510" evidence="2">
    <location>
        <begin position="7"/>
        <end position="38"/>
    </location>
</feature>
<dbReference type="RefSeq" id="WP_248637076.1">
    <property type="nucleotide sequence ID" value="NZ_JALPTH010000038.1"/>
</dbReference>
<feature type="compositionally biased region" description="Polar residues" evidence="1">
    <location>
        <begin position="216"/>
        <end position="229"/>
    </location>
</feature>
<keyword evidence="4" id="KW-1185">Reference proteome</keyword>
<evidence type="ECO:0000313" key="4">
    <source>
        <dbReference type="Proteomes" id="UP001522868"/>
    </source>
</evidence>
<feature type="compositionally biased region" description="Low complexity" evidence="1">
    <location>
        <begin position="42"/>
        <end position="54"/>
    </location>
</feature>
<proteinExistence type="predicted"/>
<feature type="region of interest" description="Disordered" evidence="1">
    <location>
        <begin position="149"/>
        <end position="252"/>
    </location>
</feature>
<dbReference type="Proteomes" id="UP001522868">
    <property type="component" value="Unassembled WGS sequence"/>
</dbReference>
<gene>
    <name evidence="3" type="ORF">M1O15_28410</name>
</gene>
<feature type="compositionally biased region" description="Low complexity" evidence="1">
    <location>
        <begin position="112"/>
        <end position="122"/>
    </location>
</feature>
<evidence type="ECO:0000313" key="3">
    <source>
        <dbReference type="EMBL" id="MCK8681248.1"/>
    </source>
</evidence>
<evidence type="ECO:0000256" key="1">
    <source>
        <dbReference type="SAM" id="MobiDB-lite"/>
    </source>
</evidence>
<dbReference type="Pfam" id="PF10708">
    <property type="entry name" value="DUF2510"/>
    <property type="match status" value="1"/>
</dbReference>
<sequence length="379" mass="37023">MAMTTPPGWYPDPAAPALERWWDGSAWSGSTRRPGAGGAGAPGADEVAPGPYAAGVGGTATPGGPYPAPGGAATPNPYPGGFGPAAPGPYPGNPYRDLPVAGPYGGTAQGHPVAPAPAAAPGRGRRRVGPVLLAAVAVTLAVVLLRPGGGPGDGPGGTAAPAPTGSAGPTATGTTSAPSPDADGADDGSGGEPTALTDQLNGITVPIPDGWEKPEFSSSEVPLATTTATDDCPASSWRSCPRGSVNSRTAAAAGDGSPRAIALADIAEAAEEAFGEDSLRNRPYGGIRSHQVVAERSVSVAGRTGYLVRWRVTTEQGPGGHVQSVVFPSPVGSEAPVAVRIALSAAPGSPPLTTMDRITDGIRPVGDATGGGVGSSIGP</sequence>
<feature type="region of interest" description="Disordered" evidence="1">
    <location>
        <begin position="21"/>
        <end position="124"/>
    </location>
</feature>
<comment type="caution">
    <text evidence="3">The sequence shown here is derived from an EMBL/GenBank/DDBJ whole genome shotgun (WGS) entry which is preliminary data.</text>
</comment>
<organism evidence="3 4">
    <name type="scientific">Streptomyces lichenis</name>
    <dbReference type="NCBI Taxonomy" id="2306967"/>
    <lineage>
        <taxon>Bacteria</taxon>
        <taxon>Bacillati</taxon>
        <taxon>Actinomycetota</taxon>
        <taxon>Actinomycetes</taxon>
        <taxon>Kitasatosporales</taxon>
        <taxon>Streptomycetaceae</taxon>
        <taxon>Streptomyces</taxon>
    </lineage>
</organism>
<feature type="compositionally biased region" description="Low complexity" evidence="1">
    <location>
        <begin position="158"/>
        <end position="182"/>
    </location>
</feature>
<name>A0ABT0IIT2_9ACTN</name>
<protein>
    <submittedName>
        <fullName evidence="3">DUF2510 domain-containing protein</fullName>
    </submittedName>
</protein>
<dbReference type="EMBL" id="JALPTH010000038">
    <property type="protein sequence ID" value="MCK8681248.1"/>
    <property type="molecule type" value="Genomic_DNA"/>
</dbReference>
<dbReference type="InterPro" id="IPR018929">
    <property type="entry name" value="DUF2510"/>
</dbReference>
<evidence type="ECO:0000259" key="2">
    <source>
        <dbReference type="Pfam" id="PF10708"/>
    </source>
</evidence>
<reference evidence="3 4" key="1">
    <citation type="submission" date="2022-04" db="EMBL/GenBank/DDBJ databases">
        <title>Streptomyces sp. nov. LCR6-01 isolated from Lichen of Dirinaria sp.</title>
        <authorList>
            <person name="Kanchanasin P."/>
            <person name="Tanasupawat S."/>
            <person name="Phongsopitanun W."/>
        </authorList>
    </citation>
    <scope>NUCLEOTIDE SEQUENCE [LARGE SCALE GENOMIC DNA]</scope>
    <source>
        <strain evidence="3 4">LCR6-01</strain>
    </source>
</reference>